<name>A0A6S6SLT8_9BACT</name>
<organism evidence="1">
    <name type="scientific">uncultured Aureispira sp</name>
    <dbReference type="NCBI Taxonomy" id="1331704"/>
    <lineage>
        <taxon>Bacteria</taxon>
        <taxon>Pseudomonadati</taxon>
        <taxon>Bacteroidota</taxon>
        <taxon>Saprospiria</taxon>
        <taxon>Saprospirales</taxon>
        <taxon>Saprospiraceae</taxon>
        <taxon>Aureispira</taxon>
        <taxon>environmental samples</taxon>
    </lineage>
</organism>
<sequence>MRTLIFKERTILNANLFEKEYQKTTVLNEKIKL</sequence>
<dbReference type="AlphaFoldDB" id="A0A6S6SLT8"/>
<evidence type="ECO:0000313" key="1">
    <source>
        <dbReference type="EMBL" id="CAA6806109.1"/>
    </source>
</evidence>
<protein>
    <submittedName>
        <fullName evidence="1">Uncharacterized protein</fullName>
    </submittedName>
</protein>
<reference evidence="1" key="1">
    <citation type="submission" date="2020-01" db="EMBL/GenBank/DDBJ databases">
        <authorList>
            <person name="Meier V. D."/>
            <person name="Meier V D."/>
        </authorList>
    </citation>
    <scope>NUCLEOTIDE SEQUENCE</scope>
    <source>
        <strain evidence="1">HLG_WM_MAG_10</strain>
    </source>
</reference>
<gene>
    <name evidence="1" type="ORF">HELGO_WM12911</name>
</gene>
<accession>A0A6S6SLT8</accession>
<proteinExistence type="predicted"/>
<dbReference type="EMBL" id="CACVAQ010000115">
    <property type="protein sequence ID" value="CAA6806109.1"/>
    <property type="molecule type" value="Genomic_DNA"/>
</dbReference>